<dbReference type="AlphaFoldDB" id="A0A430AN86"/>
<organism evidence="5 6">
    <name type="scientific">Vagococcus elongatus</name>
    <dbReference type="NCBI Taxonomy" id="180344"/>
    <lineage>
        <taxon>Bacteria</taxon>
        <taxon>Bacillati</taxon>
        <taxon>Bacillota</taxon>
        <taxon>Bacilli</taxon>
        <taxon>Lactobacillales</taxon>
        <taxon>Enterococcaceae</taxon>
        <taxon>Vagococcus</taxon>
    </lineage>
</organism>
<protein>
    <submittedName>
        <fullName evidence="5">GntR family transcriptional regulator</fullName>
    </submittedName>
</protein>
<dbReference type="PANTHER" id="PTHR43537">
    <property type="entry name" value="TRANSCRIPTIONAL REGULATOR, GNTR FAMILY"/>
    <property type="match status" value="1"/>
</dbReference>
<dbReference type="GO" id="GO:0003700">
    <property type="term" value="F:DNA-binding transcription factor activity"/>
    <property type="evidence" value="ECO:0007669"/>
    <property type="project" value="InterPro"/>
</dbReference>
<dbReference type="GO" id="GO:0003677">
    <property type="term" value="F:DNA binding"/>
    <property type="evidence" value="ECO:0007669"/>
    <property type="project" value="UniProtKB-KW"/>
</dbReference>
<dbReference type="Gene3D" id="1.10.10.10">
    <property type="entry name" value="Winged helix-like DNA-binding domain superfamily/Winged helix DNA-binding domain"/>
    <property type="match status" value="1"/>
</dbReference>
<dbReference type="SMART" id="SM00345">
    <property type="entry name" value="HTH_GNTR"/>
    <property type="match status" value="1"/>
</dbReference>
<dbReference type="Pfam" id="PF00392">
    <property type="entry name" value="GntR"/>
    <property type="match status" value="1"/>
</dbReference>
<dbReference type="CDD" id="cd07377">
    <property type="entry name" value="WHTH_GntR"/>
    <property type="match status" value="1"/>
</dbReference>
<evidence type="ECO:0000313" key="6">
    <source>
        <dbReference type="Proteomes" id="UP000287605"/>
    </source>
</evidence>
<dbReference type="OrthoDB" id="369138at2"/>
<dbReference type="SUPFAM" id="SSF46785">
    <property type="entry name" value="Winged helix' DNA-binding domain"/>
    <property type="match status" value="1"/>
</dbReference>
<dbReference type="Pfam" id="PF07729">
    <property type="entry name" value="FCD"/>
    <property type="match status" value="1"/>
</dbReference>
<dbReference type="InterPro" id="IPR036390">
    <property type="entry name" value="WH_DNA-bd_sf"/>
</dbReference>
<gene>
    <name evidence="5" type="ORF">CBF29_11240</name>
</gene>
<evidence type="ECO:0000256" key="3">
    <source>
        <dbReference type="ARBA" id="ARBA00023163"/>
    </source>
</evidence>
<accession>A0A430AN86</accession>
<keyword evidence="6" id="KW-1185">Reference proteome</keyword>
<dbReference type="RefSeq" id="WP_126809822.1">
    <property type="nucleotide sequence ID" value="NZ_NGKA01000020.1"/>
</dbReference>
<dbReference type="Proteomes" id="UP000287605">
    <property type="component" value="Unassembled WGS sequence"/>
</dbReference>
<feature type="domain" description="HTH gntR-type" evidence="4">
    <location>
        <begin position="5"/>
        <end position="73"/>
    </location>
</feature>
<dbReference type="Gene3D" id="1.20.120.530">
    <property type="entry name" value="GntR ligand-binding domain-like"/>
    <property type="match status" value="1"/>
</dbReference>
<evidence type="ECO:0000259" key="4">
    <source>
        <dbReference type="PROSITE" id="PS50949"/>
    </source>
</evidence>
<reference evidence="5 6" key="1">
    <citation type="submission" date="2017-05" db="EMBL/GenBank/DDBJ databases">
        <title>Vagococcus spp. assemblies.</title>
        <authorList>
            <person name="Gulvik C.A."/>
        </authorList>
    </citation>
    <scope>NUCLEOTIDE SEQUENCE [LARGE SCALE GENOMIC DNA]</scope>
    <source>
        <strain evidence="5 6">CCUG 51432</strain>
    </source>
</reference>
<dbReference type="EMBL" id="NGKA01000020">
    <property type="protein sequence ID" value="RSU09571.1"/>
    <property type="molecule type" value="Genomic_DNA"/>
</dbReference>
<comment type="caution">
    <text evidence="5">The sequence shown here is derived from an EMBL/GenBank/DDBJ whole genome shotgun (WGS) entry which is preliminary data.</text>
</comment>
<evidence type="ECO:0000256" key="2">
    <source>
        <dbReference type="ARBA" id="ARBA00023125"/>
    </source>
</evidence>
<dbReference type="InterPro" id="IPR008920">
    <property type="entry name" value="TF_FadR/GntR_C"/>
</dbReference>
<dbReference type="SUPFAM" id="SSF48008">
    <property type="entry name" value="GntR ligand-binding domain-like"/>
    <property type="match status" value="1"/>
</dbReference>
<dbReference type="PROSITE" id="PS50949">
    <property type="entry name" value="HTH_GNTR"/>
    <property type="match status" value="1"/>
</dbReference>
<keyword evidence="1" id="KW-0805">Transcription regulation</keyword>
<dbReference type="SMART" id="SM00895">
    <property type="entry name" value="FCD"/>
    <property type="match status" value="1"/>
</dbReference>
<dbReference type="InterPro" id="IPR000524">
    <property type="entry name" value="Tscrpt_reg_HTH_GntR"/>
</dbReference>
<keyword evidence="3" id="KW-0804">Transcription</keyword>
<evidence type="ECO:0000313" key="5">
    <source>
        <dbReference type="EMBL" id="RSU09571.1"/>
    </source>
</evidence>
<dbReference type="InterPro" id="IPR011711">
    <property type="entry name" value="GntR_C"/>
</dbReference>
<evidence type="ECO:0000256" key="1">
    <source>
        <dbReference type="ARBA" id="ARBA00023015"/>
    </source>
</evidence>
<name>A0A430AN86_9ENTE</name>
<sequence>MEETKSLVEQTSDQIIHFITENDLEIGDRLPNEYELSDKLSVGRSTLREAVRDLASRNILEVRQGAGTFVSDKRGIATDPLGFSLIKDQDKMIYDLFELRYILEPTMAALAAKHATGEQIKKLNILRDEIENSFKNNTEEHVELDIKFHTVIAEASGNVALLHIIPIINESIALFNKNYNILHLKIETIELHKDITKAIENHDETGALDAMTIHMANNRKEFKRIMEEK</sequence>
<dbReference type="InterPro" id="IPR036388">
    <property type="entry name" value="WH-like_DNA-bd_sf"/>
</dbReference>
<dbReference type="PRINTS" id="PR00035">
    <property type="entry name" value="HTHGNTR"/>
</dbReference>
<keyword evidence="2" id="KW-0238">DNA-binding</keyword>
<dbReference type="PANTHER" id="PTHR43537:SF5">
    <property type="entry name" value="UXU OPERON TRANSCRIPTIONAL REGULATOR"/>
    <property type="match status" value="1"/>
</dbReference>
<proteinExistence type="predicted"/>